<dbReference type="Pfam" id="PF10593">
    <property type="entry name" value="Z1"/>
    <property type="match status" value="1"/>
</dbReference>
<dbReference type="RefSeq" id="WP_219318800.1">
    <property type="nucleotide sequence ID" value="NZ_JAHWYN010000021.1"/>
</dbReference>
<dbReference type="EMBL" id="JAHWYN010000021">
    <property type="protein sequence ID" value="MBW4362311.1"/>
    <property type="molecule type" value="Genomic_DNA"/>
</dbReference>
<name>A0ABS6Y1C5_9FLAO</name>
<sequence length="1056" mass="120428">MNYIDIFKNRIEQEVSRTSGDKNFVYQLFKSIKEDITNAGILVGLPPVDEITLNSYFETAKKEYLSVNPIDPGISHSLQKKGLKSWLKDDREADLSWDYSERYFKYLLKSGRSEKVVEGTRKSSLSILKKMADPKSKNAVYRKGLVVGAVQSGKTGNFNAVINRAIDSGYVIIIVLSGIMEDLRSQTQKRIESDVIGEGADDSTQNSGKKGVGEIRRFGQLGGSDIIQVKSITSELKDFGKTTKELDFTLNDKYVLVCKKNVSVLRNLIVWLHDSLDKNKEKHNIPLLILDDEADNASLNNLGFKGREYASKTNAQIRALLGMFNIKTYLGYTATPFANVLQDRNEIPIEKYIEKYKFKGETVEKELALVDNIFPDDFIELLDPPSNYLGAKQIFETVAPIENRTDENDKIPLVAPPVNDYVEDFPSRIYENEDGEITGVKNISEDEWYEKYEKSGYLGFFTYSDYKTGTWAAKKDDNFPKHLPESLKDAVKCFILSLAIRESRIPYMEKSELYQRHNTMLIHISRFTSWQNTTKKLITEYVEELTSRINNDNPSSTESIYFELETTWYNYYAHIVENIKDYLPSGYEDEFMIPIVFDSIKKILPSAVKGIEVKAINSFTKEKLEYPKNTPKKIIAVGGNRLSRGFTLEGLTINYFIRTTNYSDALLQMGRWFGYRPGYLDCCKIFTTQESLNKFNSTTKCIEELEAEFIKMEEKDKEPRNFVLRVKTHPGTLQITRPSILRNAKEVKWSYADQIEMTTRFNVKKEHIENTWTNFKSNIAPKFNAKKDGLPTFSATGSEIIEILSKQPNNFHADTVTQISKFIELCNEKNLLNDWTVALKITSNSKKPLSADQLNLNPALASEIRLAERSGPTTNSADVNAFLHDGIYKASGKSANIISANTDLAILLSEPEKKQASETFYFHKAKELKRKDKTLSDSDAYDNARKSKTIPERYYREKLNENQGLLIIYLFDSQYAFNQAQENSKVLNLKEDFKNYIDANNINLEIPLVGYVLGFPPMEDAPGGIYMAGDYDLDIDEEDQEDPIGDDAEILSDENN</sequence>
<dbReference type="InterPro" id="IPR018310">
    <property type="entry name" value="Put_endonuclease_Z1-dom"/>
</dbReference>
<feature type="region of interest" description="Disordered" evidence="1">
    <location>
        <begin position="1037"/>
        <end position="1056"/>
    </location>
</feature>
<evidence type="ECO:0000259" key="2">
    <source>
        <dbReference type="Pfam" id="PF10593"/>
    </source>
</evidence>
<accession>A0ABS6Y1C5</accession>
<proteinExistence type="predicted"/>
<comment type="caution">
    <text evidence="3">The sequence shown here is derived from an EMBL/GenBank/DDBJ whole genome shotgun (WGS) entry which is preliminary data.</text>
</comment>
<gene>
    <name evidence="3" type="ORF">KZH69_17615</name>
</gene>
<protein>
    <submittedName>
        <fullName evidence="3">Z1 domain-containing protein</fullName>
    </submittedName>
</protein>
<reference evidence="3 4" key="1">
    <citation type="submission" date="2021-07" db="EMBL/GenBank/DDBJ databases">
        <title>Flavobacterium sp. nov. isolated from sediment on the Taihu Lake.</title>
        <authorList>
            <person name="Qu J.-H."/>
        </authorList>
    </citation>
    <scope>NUCLEOTIDE SEQUENCE [LARGE SCALE GENOMIC DNA]</scope>
    <source>
        <strain evidence="3 4">NAS39</strain>
    </source>
</reference>
<evidence type="ECO:0000256" key="1">
    <source>
        <dbReference type="SAM" id="MobiDB-lite"/>
    </source>
</evidence>
<feature type="domain" description="Putative endonuclease Z1" evidence="2">
    <location>
        <begin position="486"/>
        <end position="731"/>
    </location>
</feature>
<dbReference type="Proteomes" id="UP000812031">
    <property type="component" value="Unassembled WGS sequence"/>
</dbReference>
<evidence type="ECO:0000313" key="3">
    <source>
        <dbReference type="EMBL" id="MBW4362311.1"/>
    </source>
</evidence>
<keyword evidence="4" id="KW-1185">Reference proteome</keyword>
<evidence type="ECO:0000313" key="4">
    <source>
        <dbReference type="Proteomes" id="UP000812031"/>
    </source>
</evidence>
<organism evidence="3 4">
    <name type="scientific">Flavobacterium taihuense</name>
    <dbReference type="NCBI Taxonomy" id="2857508"/>
    <lineage>
        <taxon>Bacteria</taxon>
        <taxon>Pseudomonadati</taxon>
        <taxon>Bacteroidota</taxon>
        <taxon>Flavobacteriia</taxon>
        <taxon>Flavobacteriales</taxon>
        <taxon>Flavobacteriaceae</taxon>
        <taxon>Flavobacterium</taxon>
    </lineage>
</organism>